<protein>
    <submittedName>
        <fullName evidence="2">Holin family protein</fullName>
    </submittedName>
</protein>
<keyword evidence="1" id="KW-0812">Transmembrane</keyword>
<keyword evidence="1" id="KW-0472">Membrane</keyword>
<name>A0ABT4LKS5_9PROT</name>
<feature type="transmembrane region" description="Helical" evidence="1">
    <location>
        <begin position="119"/>
        <end position="138"/>
    </location>
</feature>
<evidence type="ECO:0000313" key="2">
    <source>
        <dbReference type="EMBL" id="MCZ4281710.1"/>
    </source>
</evidence>
<organism evidence="2 3">
    <name type="scientific">Kiloniella laminariae</name>
    <dbReference type="NCBI Taxonomy" id="454162"/>
    <lineage>
        <taxon>Bacteria</taxon>
        <taxon>Pseudomonadati</taxon>
        <taxon>Pseudomonadota</taxon>
        <taxon>Alphaproteobacteria</taxon>
        <taxon>Rhodospirillales</taxon>
        <taxon>Kiloniellaceae</taxon>
        <taxon>Kiloniella</taxon>
    </lineage>
</organism>
<feature type="transmembrane region" description="Helical" evidence="1">
    <location>
        <begin position="77"/>
        <end position="107"/>
    </location>
</feature>
<dbReference type="RefSeq" id="WP_269423873.1">
    <property type="nucleotide sequence ID" value="NZ_JAPWGY010000004.1"/>
</dbReference>
<comment type="caution">
    <text evidence="2">The sequence shown here is derived from an EMBL/GenBank/DDBJ whole genome shotgun (WGS) entry which is preliminary data.</text>
</comment>
<reference evidence="2" key="1">
    <citation type="submission" date="2022-12" db="EMBL/GenBank/DDBJ databases">
        <title>Bacterial isolates from different developmental stages of Nematostella vectensis.</title>
        <authorList>
            <person name="Fraune S."/>
        </authorList>
    </citation>
    <scope>NUCLEOTIDE SEQUENCE</scope>
    <source>
        <strain evidence="2">G21630-S1</strain>
    </source>
</reference>
<proteinExistence type="predicted"/>
<evidence type="ECO:0000256" key="1">
    <source>
        <dbReference type="SAM" id="Phobius"/>
    </source>
</evidence>
<dbReference type="Proteomes" id="UP001069802">
    <property type="component" value="Unassembled WGS sequence"/>
</dbReference>
<dbReference type="InterPro" id="IPR021497">
    <property type="entry name" value="GTA_holin_3TM"/>
</dbReference>
<dbReference type="Pfam" id="PF11351">
    <property type="entry name" value="GTA_holin_3TM"/>
    <property type="match status" value="1"/>
</dbReference>
<dbReference type="EMBL" id="JAPWGY010000004">
    <property type="protein sequence ID" value="MCZ4281710.1"/>
    <property type="molecule type" value="Genomic_DNA"/>
</dbReference>
<sequence>MSFDPISAVFGVAEKVIERVWPDPAQRAEALLNMKNLEQRGDLAFLEADLKVLTGQLEINRMEAQHGGNFKGGWRPFCGWVCGIALAYKFILYPFLVFALQVTAFYADAQLFPMEYLPVIEWMELSVILTGMLGLGSFRSFEKRKTQMGDQ</sequence>
<keyword evidence="3" id="KW-1185">Reference proteome</keyword>
<gene>
    <name evidence="2" type="ORF">O4H49_13045</name>
</gene>
<accession>A0ABT4LKS5</accession>
<keyword evidence="1" id="KW-1133">Transmembrane helix</keyword>
<evidence type="ECO:0000313" key="3">
    <source>
        <dbReference type="Proteomes" id="UP001069802"/>
    </source>
</evidence>